<proteinExistence type="predicted"/>
<accession>A0AA88HWX9</accession>
<evidence type="ECO:0000313" key="1">
    <source>
        <dbReference type="EMBL" id="KAK2718628.1"/>
    </source>
</evidence>
<dbReference type="EMBL" id="JAVRJZ010000009">
    <property type="protein sequence ID" value="KAK2718628.1"/>
    <property type="molecule type" value="Genomic_DNA"/>
</dbReference>
<dbReference type="Proteomes" id="UP001187531">
    <property type="component" value="Unassembled WGS sequence"/>
</dbReference>
<evidence type="ECO:0000313" key="2">
    <source>
        <dbReference type="Proteomes" id="UP001187531"/>
    </source>
</evidence>
<feature type="non-terminal residue" evidence="1">
    <location>
        <position position="1"/>
    </location>
</feature>
<dbReference type="PANTHER" id="PTHR45913">
    <property type="entry name" value="EPM2A-INTERACTING PROTEIN 1"/>
    <property type="match status" value="1"/>
</dbReference>
<sequence>MAAYEKKYSPYFVLYSLAAEDKSGRYTALLRRVEADCPDEDLIECVSLFIPQPLELQSFINRCHIVIEQVERQIEAFYTAPNLGFETKGVHLKVDVCESRKNRIVILKSSLKNQQNIFKVVTGISKSVMCASYKVAEIISKPDRPFTDSKLVKECVFSIAEEVCPERK</sequence>
<protein>
    <submittedName>
        <fullName evidence="1">Uncharacterized protein</fullName>
    </submittedName>
</protein>
<dbReference type="PANTHER" id="PTHR45913:SF21">
    <property type="entry name" value="DUF4371 DOMAIN-CONTAINING PROTEIN"/>
    <property type="match status" value="1"/>
</dbReference>
<keyword evidence="2" id="KW-1185">Reference proteome</keyword>
<dbReference type="AlphaFoldDB" id="A0AA88HWX9"/>
<reference evidence="1" key="1">
    <citation type="submission" date="2023-07" db="EMBL/GenBank/DDBJ databases">
        <title>Chromosome-level genome assembly of Artemia franciscana.</title>
        <authorList>
            <person name="Jo E."/>
        </authorList>
    </citation>
    <scope>NUCLEOTIDE SEQUENCE</scope>
    <source>
        <tissue evidence="1">Whole body</tissue>
    </source>
</reference>
<name>A0AA88HWX9_ARTSF</name>
<organism evidence="1 2">
    <name type="scientific">Artemia franciscana</name>
    <name type="common">Brine shrimp</name>
    <name type="synonym">Artemia sanfranciscana</name>
    <dbReference type="NCBI Taxonomy" id="6661"/>
    <lineage>
        <taxon>Eukaryota</taxon>
        <taxon>Metazoa</taxon>
        <taxon>Ecdysozoa</taxon>
        <taxon>Arthropoda</taxon>
        <taxon>Crustacea</taxon>
        <taxon>Branchiopoda</taxon>
        <taxon>Anostraca</taxon>
        <taxon>Artemiidae</taxon>
        <taxon>Artemia</taxon>
    </lineage>
</organism>
<comment type="caution">
    <text evidence="1">The sequence shown here is derived from an EMBL/GenBank/DDBJ whole genome shotgun (WGS) entry which is preliminary data.</text>
</comment>
<gene>
    <name evidence="1" type="ORF">QYM36_005842</name>
</gene>